<evidence type="ECO:0000313" key="1">
    <source>
        <dbReference type="EMBL" id="GKV05997.1"/>
    </source>
</evidence>
<dbReference type="AlphaFoldDB" id="A0AAV5J4U9"/>
<dbReference type="Proteomes" id="UP001054252">
    <property type="component" value="Unassembled WGS sequence"/>
</dbReference>
<gene>
    <name evidence="1" type="ORF">SLEP1_g17939</name>
</gene>
<name>A0AAV5J4U9_9ROSI</name>
<keyword evidence="2" id="KW-1185">Reference proteome</keyword>
<dbReference type="EMBL" id="BPVZ01000024">
    <property type="protein sequence ID" value="GKV05997.1"/>
    <property type="molecule type" value="Genomic_DNA"/>
</dbReference>
<proteinExistence type="predicted"/>
<comment type="caution">
    <text evidence="1">The sequence shown here is derived from an EMBL/GenBank/DDBJ whole genome shotgun (WGS) entry which is preliminary data.</text>
</comment>
<evidence type="ECO:0000313" key="2">
    <source>
        <dbReference type="Proteomes" id="UP001054252"/>
    </source>
</evidence>
<accession>A0AAV5J4U9</accession>
<reference evidence="1 2" key="1">
    <citation type="journal article" date="2021" name="Commun. Biol.">
        <title>The genome of Shorea leprosula (Dipterocarpaceae) highlights the ecological relevance of drought in aseasonal tropical rainforests.</title>
        <authorList>
            <person name="Ng K.K.S."/>
            <person name="Kobayashi M.J."/>
            <person name="Fawcett J.A."/>
            <person name="Hatakeyama M."/>
            <person name="Paape T."/>
            <person name="Ng C.H."/>
            <person name="Ang C.C."/>
            <person name="Tnah L.H."/>
            <person name="Lee C.T."/>
            <person name="Nishiyama T."/>
            <person name="Sese J."/>
            <person name="O'Brien M.J."/>
            <person name="Copetti D."/>
            <person name="Mohd Noor M.I."/>
            <person name="Ong R.C."/>
            <person name="Putra M."/>
            <person name="Sireger I.Z."/>
            <person name="Indrioko S."/>
            <person name="Kosugi Y."/>
            <person name="Izuno A."/>
            <person name="Isagi Y."/>
            <person name="Lee S.L."/>
            <person name="Shimizu K.K."/>
        </authorList>
    </citation>
    <scope>NUCLEOTIDE SEQUENCE [LARGE SCALE GENOMIC DNA]</scope>
    <source>
        <strain evidence="1">214</strain>
    </source>
</reference>
<sequence>MATSEITEENDEDNNCTINYEAQKESLRRIIAYQKARYFSSSSSSSLSSSAASSSSRTTSSLMELMKGGSTSLKRLFDIEHTSLSTYFHDYSVFPIIETVPLWDSDTDGETGDPWEEIRKNSKKFGSTSQTEFASAGSFITTEFENQKTKKKMNNRILTRKKSFRRLPGFNFRRLSRFRFRLRLRRFRIMICGRIS</sequence>
<organism evidence="1 2">
    <name type="scientific">Rubroshorea leprosula</name>
    <dbReference type="NCBI Taxonomy" id="152421"/>
    <lineage>
        <taxon>Eukaryota</taxon>
        <taxon>Viridiplantae</taxon>
        <taxon>Streptophyta</taxon>
        <taxon>Embryophyta</taxon>
        <taxon>Tracheophyta</taxon>
        <taxon>Spermatophyta</taxon>
        <taxon>Magnoliopsida</taxon>
        <taxon>eudicotyledons</taxon>
        <taxon>Gunneridae</taxon>
        <taxon>Pentapetalae</taxon>
        <taxon>rosids</taxon>
        <taxon>malvids</taxon>
        <taxon>Malvales</taxon>
        <taxon>Dipterocarpaceae</taxon>
        <taxon>Rubroshorea</taxon>
    </lineage>
</organism>
<protein>
    <submittedName>
        <fullName evidence="1">Uncharacterized protein</fullName>
    </submittedName>
</protein>